<proteinExistence type="predicted"/>
<comment type="caution">
    <text evidence="2">The sequence shown here is derived from an EMBL/GenBank/DDBJ whole genome shotgun (WGS) entry which is preliminary data.</text>
</comment>
<feature type="region of interest" description="Disordered" evidence="1">
    <location>
        <begin position="74"/>
        <end position="112"/>
    </location>
</feature>
<dbReference type="EMBL" id="JBGUAW010000007">
    <property type="protein sequence ID" value="MFA9461369.1"/>
    <property type="molecule type" value="Genomic_DNA"/>
</dbReference>
<sequence>MLNQASRGSLPAILVAWLLVLLLAGCQNLPGTRQQQTTAGGAAAGAALGAMMTENNVTGALLGGALGGGGGYLLGGESRDEDDARQAAREAQSDPVTAAQVEEDGDTVDINDNGFVTMDEVIAMEEAGLSDEEIIDRLEATD</sequence>
<protein>
    <recommendedName>
        <fullName evidence="4">Glycine zipper domain-containing protein</fullName>
    </recommendedName>
</protein>
<dbReference type="InterPro" id="IPR018247">
    <property type="entry name" value="EF_Hand_1_Ca_BS"/>
</dbReference>
<evidence type="ECO:0000313" key="3">
    <source>
        <dbReference type="Proteomes" id="UP001575181"/>
    </source>
</evidence>
<reference evidence="2 3" key="1">
    <citation type="submission" date="2024-08" db="EMBL/GenBank/DDBJ databases">
        <title>Whole-genome sequencing of halo(alkali)philic microorganisms from hypersaline lakes.</title>
        <authorList>
            <person name="Sorokin D.Y."/>
            <person name="Merkel A.Y."/>
            <person name="Messina E."/>
            <person name="Yakimov M."/>
        </authorList>
    </citation>
    <scope>NUCLEOTIDE SEQUENCE [LARGE SCALE GENOMIC DNA]</scope>
    <source>
        <strain evidence="2 3">Cl-TMA</strain>
    </source>
</reference>
<evidence type="ECO:0000256" key="1">
    <source>
        <dbReference type="SAM" id="MobiDB-lite"/>
    </source>
</evidence>
<feature type="compositionally biased region" description="Basic and acidic residues" evidence="1">
    <location>
        <begin position="82"/>
        <end position="92"/>
    </location>
</feature>
<dbReference type="RefSeq" id="WP_373656158.1">
    <property type="nucleotide sequence ID" value="NZ_JBGUAW010000007.1"/>
</dbReference>
<organism evidence="2 3">
    <name type="scientific">Thiohalorhabdus methylotrophus</name>
    <dbReference type="NCBI Taxonomy" id="3242694"/>
    <lineage>
        <taxon>Bacteria</taxon>
        <taxon>Pseudomonadati</taxon>
        <taxon>Pseudomonadota</taxon>
        <taxon>Gammaproteobacteria</taxon>
        <taxon>Thiohalorhabdales</taxon>
        <taxon>Thiohalorhabdaceae</taxon>
        <taxon>Thiohalorhabdus</taxon>
    </lineage>
</organism>
<keyword evidence="3" id="KW-1185">Reference proteome</keyword>
<evidence type="ECO:0008006" key="4">
    <source>
        <dbReference type="Google" id="ProtNLM"/>
    </source>
</evidence>
<dbReference type="PROSITE" id="PS51257">
    <property type="entry name" value="PROKAR_LIPOPROTEIN"/>
    <property type="match status" value="1"/>
</dbReference>
<accession>A0ABV4TVK0</accession>
<dbReference type="Proteomes" id="UP001575181">
    <property type="component" value="Unassembled WGS sequence"/>
</dbReference>
<name>A0ABV4TVK0_9GAMM</name>
<dbReference type="PROSITE" id="PS00018">
    <property type="entry name" value="EF_HAND_1"/>
    <property type="match status" value="1"/>
</dbReference>
<gene>
    <name evidence="2" type="ORF">ACERLL_11080</name>
</gene>
<evidence type="ECO:0000313" key="2">
    <source>
        <dbReference type="EMBL" id="MFA9461369.1"/>
    </source>
</evidence>